<keyword evidence="1" id="KW-0732">Signal</keyword>
<evidence type="ECO:0000313" key="3">
    <source>
        <dbReference type="EMBL" id="WGS65158.1"/>
    </source>
</evidence>
<evidence type="ECO:0000259" key="2">
    <source>
        <dbReference type="Pfam" id="PF03968"/>
    </source>
</evidence>
<reference evidence="3 4" key="1">
    <citation type="submission" date="2021-02" db="EMBL/GenBank/DDBJ databases">
        <title>Characterization of Marinitoga sp. nov. str. BP5-C20A.</title>
        <authorList>
            <person name="Erauso G."/>
            <person name="Postec A."/>
        </authorList>
    </citation>
    <scope>NUCLEOTIDE SEQUENCE [LARGE SCALE GENOMIC DNA]</scope>
    <source>
        <strain evidence="3 4">BP5-C20A</strain>
    </source>
</reference>
<evidence type="ECO:0000256" key="1">
    <source>
        <dbReference type="SAM" id="SignalP"/>
    </source>
</evidence>
<accession>A0ABY8PRB1</accession>
<dbReference type="RefSeq" id="WP_280999382.1">
    <property type="nucleotide sequence ID" value="NZ_CP069362.1"/>
</dbReference>
<feature type="chain" id="PRO_5045387406" description="Organic solvent tolerance-like N-terminal domain-containing protein" evidence="1">
    <location>
        <begin position="22"/>
        <end position="214"/>
    </location>
</feature>
<proteinExistence type="predicted"/>
<gene>
    <name evidence="3" type="ORF">JRV97_00970</name>
</gene>
<dbReference type="Proteomes" id="UP001232493">
    <property type="component" value="Chromosome"/>
</dbReference>
<dbReference type="EMBL" id="CP069362">
    <property type="protein sequence ID" value="WGS65158.1"/>
    <property type="molecule type" value="Genomic_DNA"/>
</dbReference>
<sequence length="214" mass="24722">MKKVFLFLFVILITISFSSTIHVSANSVKGGDDFYVLKNNVQVIKDTLEVLTDLATVTLVNEEWRDLESEGNIKIKTDTMEATSLFLSYDLKKDIGELKDNVETKITLKEENKDIFIYCDIIEFDNKNKTYSGKMVDENSLVKIIKDDYLIFAKSFEYDENTKLLTLKDNVNIKNDKKKIDMKTSQATFKTDKNEISAQRVKLTLEIKDKEENK</sequence>
<name>A0ABY8PRB1_9BACT</name>
<feature type="signal peptide" evidence="1">
    <location>
        <begin position="1"/>
        <end position="21"/>
    </location>
</feature>
<keyword evidence="4" id="KW-1185">Reference proteome</keyword>
<feature type="domain" description="Organic solvent tolerance-like N-terminal" evidence="2">
    <location>
        <begin position="35"/>
        <end position="114"/>
    </location>
</feature>
<evidence type="ECO:0000313" key="4">
    <source>
        <dbReference type="Proteomes" id="UP001232493"/>
    </source>
</evidence>
<protein>
    <recommendedName>
        <fullName evidence="2">Organic solvent tolerance-like N-terminal domain-containing protein</fullName>
    </recommendedName>
</protein>
<dbReference type="InterPro" id="IPR005653">
    <property type="entry name" value="OstA-like_N"/>
</dbReference>
<organism evidence="3 4">
    <name type="scientific">Marinitoga aeolica</name>
    <dbReference type="NCBI Taxonomy" id="2809031"/>
    <lineage>
        <taxon>Bacteria</taxon>
        <taxon>Thermotogati</taxon>
        <taxon>Thermotogota</taxon>
        <taxon>Thermotogae</taxon>
        <taxon>Petrotogales</taxon>
        <taxon>Petrotogaceae</taxon>
        <taxon>Marinitoga</taxon>
    </lineage>
</organism>
<dbReference type="Gene3D" id="2.60.450.10">
    <property type="entry name" value="Lipopolysaccharide (LPS) transport protein A like domain"/>
    <property type="match status" value="1"/>
</dbReference>
<dbReference type="Pfam" id="PF03968">
    <property type="entry name" value="LptD_N"/>
    <property type="match status" value="1"/>
</dbReference>